<dbReference type="SMART" id="SM00827">
    <property type="entry name" value="PKS_AT"/>
    <property type="match status" value="1"/>
</dbReference>
<dbReference type="SMART" id="SM00826">
    <property type="entry name" value="PKS_DH"/>
    <property type="match status" value="1"/>
</dbReference>
<dbReference type="InterPro" id="IPR036291">
    <property type="entry name" value="NAD(P)-bd_dom_sf"/>
</dbReference>
<dbReference type="Pfam" id="PF00109">
    <property type="entry name" value="ketoacyl-synt"/>
    <property type="match status" value="1"/>
</dbReference>
<keyword evidence="10" id="KW-1185">Reference proteome</keyword>
<dbReference type="InterPro" id="IPR014031">
    <property type="entry name" value="Ketoacyl_synth_C"/>
</dbReference>
<dbReference type="PROSITE" id="PS00606">
    <property type="entry name" value="KS3_1"/>
    <property type="match status" value="1"/>
</dbReference>
<dbReference type="InterPro" id="IPR042104">
    <property type="entry name" value="PKS_dehydratase_sf"/>
</dbReference>
<dbReference type="EMBL" id="JAKXMK010000004">
    <property type="protein sequence ID" value="MCH6165102.1"/>
    <property type="molecule type" value="Genomic_DNA"/>
</dbReference>
<gene>
    <name evidence="9" type="ORF">MMF94_05345</name>
</gene>
<comment type="caution">
    <text evidence="9">The sequence shown here is derived from an EMBL/GenBank/DDBJ whole genome shotgun (WGS) entry which is preliminary data.</text>
</comment>
<dbReference type="InterPro" id="IPR014043">
    <property type="entry name" value="Acyl_transferase_dom"/>
</dbReference>
<dbReference type="Proteomes" id="UP001299970">
    <property type="component" value="Unassembled WGS sequence"/>
</dbReference>
<dbReference type="InterPro" id="IPR032821">
    <property type="entry name" value="PKS_assoc"/>
</dbReference>
<evidence type="ECO:0000259" key="7">
    <source>
        <dbReference type="PROSITE" id="PS52004"/>
    </source>
</evidence>
<dbReference type="PROSITE" id="PS52004">
    <property type="entry name" value="KS3_2"/>
    <property type="match status" value="1"/>
</dbReference>
<dbReference type="SUPFAM" id="SSF53901">
    <property type="entry name" value="Thiolase-like"/>
    <property type="match status" value="1"/>
</dbReference>
<feature type="domain" description="Carrier" evidence="6">
    <location>
        <begin position="1135"/>
        <end position="1215"/>
    </location>
</feature>
<dbReference type="InterPro" id="IPR013120">
    <property type="entry name" value="FAR_NAD-bd"/>
</dbReference>
<dbReference type="InterPro" id="IPR009081">
    <property type="entry name" value="PP-bd_ACP"/>
</dbReference>
<evidence type="ECO:0000256" key="1">
    <source>
        <dbReference type="ARBA" id="ARBA00022450"/>
    </source>
</evidence>
<dbReference type="Gene3D" id="3.40.366.10">
    <property type="entry name" value="Malonyl-Coenzyme A Acyl Carrier Protein, domain 2"/>
    <property type="match status" value="1"/>
</dbReference>
<dbReference type="Pfam" id="PF21089">
    <property type="entry name" value="PKS_DH_N"/>
    <property type="match status" value="1"/>
</dbReference>
<dbReference type="Pfam" id="PF00698">
    <property type="entry name" value="Acyl_transf_1"/>
    <property type="match status" value="1"/>
</dbReference>
<sequence>MTTIDTARPDLDPPAPTHQERADLLRRAVEGIRAARAEAEEARSAATAPIAVLGLGCRLPGGVVDADSFWALLAEGRSGIGEVPADRWDVDAYYSADPAAPGRSYARHGGFVDGVREFDAELFGIPPREAVSMDPQHRMVLEVAWEALEHAGLAPDRMRGTRTGVFVGMGGSDYERLHVAAGGVTDLGGYAATGGSGNMAANRVSYALGLEGPSLVVDTACSSSLVAVHLASQALRLGECDTALVGGVNLLLSPESTVALAKGNMLSPTGQCHTFDGGADGYVRGEGCGVVVLRRLDAAVRDGQDVLAVIRGSAVNQDGASSGLTVPRGPAQQDVITRALAMAGVAGADIGYVECHGTGTPLGDPIEITALAAVLGAGRPADRPVVVGSVKTNIGHLEAAAGIAGLIKAVLVVHHGTVPRHLNLVRPNPHVRWDELPVTIPTAPIGLPGAERIAGTSSFGFGGTNAHVVLSGPPAPAAVPAAAPTAAPVLVKIAGGDVTAMRRTAARLAEHLRASPDPDLRAVAHAAGVGRADLAERAVVLAGSLPELLVGLDAVAAADATPPSTFRGRRGGRAPSVALVMPGSADGLAGVLAGRYGTEQAITEALDELAGVLGPVDDGPLQLLLDAGATAPDPGPAVFALGVALGRWWESVGVRPDLVVGHGVGAYAAAVVAGVMSAGDAARLVAAECAGQHPSGLLATTTLAAAQAELVTDAPADVLRLGPASAEYWSARASRPRPAAEVEATPEGRPHTLVAGPSAAQVGGPAGLETAVARLWVAGGQLDWTRVNGPRPAALPRLPGYAFQRRTHWTDAATAAITGEGRRRSRPPGWLPPTLLRTATGPAVAQTAVSLATVPFLDEHRVHGRIVVPGVVFLELVLRTAAEVLGGEAALGDLELQRPLVLADDETATLQVVLDPPADGRAAVQVFSAAPDGGWNRHLRCSVAAGGPEGGAAPAVSAGPWPELTGDGQEFYRDAWHPDFRLGESFRVVTRYGRRDGVAVGDIGEPPAHAAGLAAGIRPELLRLDAAVQLVGAARPGAGGSGPVHLGTGFERLVVHGSLDHPTLRGTATLRDTAPAAGGAVGDLVLCAPDGTVAAELLGVAFRPVTPDALDRVSTTGTMTTTDVAELDRAAFDAADAAGREALLAAHLAALLAAVRHSAVDDVARDVPLVDLADSLMLAELESAAHRSTGVRITLETLFRSTGVDDLARTLAPQITGPGTTPDEATTAPRRPPSRTRRMTVDEMLALAELDPAITARGAPSAPAPAATLLTGATGYVGAFLLDELLRRDGADVLCHVRAADEQEATARITSNLQRYGIDVGDAAGRIRPVLGDLAEPRLGLTEDAFTALHEQVGSVLHCGGMVKWTYPYRGLAPANVDGTREVLRLATLGDPRPVHFISTVGVFSSTEYEPGSVGEDEPLENSGPLVVGYAQSKWVAERMVRTAAERGLPVTIHRINTGWHSTTGAFNRMDHLMMILKGCMEAGLAPDTMAMPVQPAPIDVVARGVVALSAQAHAPEARTFHLVHDRPISWTALFDLVEQHGYPMRRLPFDEWRTTITNRSSGTLALLGLAPFLEDTADDVRLPVSTSEETRRALGEAVICPPIDADLVGTVLRSFVTAGFVDPPAQL</sequence>
<dbReference type="Pfam" id="PF02801">
    <property type="entry name" value="Ketoacyl-synt_C"/>
    <property type="match status" value="1"/>
</dbReference>
<dbReference type="Pfam" id="PF16197">
    <property type="entry name" value="KAsynt_C_assoc"/>
    <property type="match status" value="1"/>
</dbReference>
<evidence type="ECO:0000256" key="5">
    <source>
        <dbReference type="SAM" id="MobiDB-lite"/>
    </source>
</evidence>
<feature type="region of interest" description="Disordered" evidence="5">
    <location>
        <begin position="1213"/>
        <end position="1235"/>
    </location>
</feature>
<evidence type="ECO:0000313" key="10">
    <source>
        <dbReference type="Proteomes" id="UP001299970"/>
    </source>
</evidence>
<dbReference type="InterPro" id="IPR001227">
    <property type="entry name" value="Ac_transferase_dom_sf"/>
</dbReference>
<dbReference type="CDD" id="cd05235">
    <property type="entry name" value="SDR_e1"/>
    <property type="match status" value="1"/>
</dbReference>
<evidence type="ECO:0000256" key="3">
    <source>
        <dbReference type="ARBA" id="ARBA00022679"/>
    </source>
</evidence>
<dbReference type="InterPro" id="IPR049551">
    <property type="entry name" value="PKS_DH_C"/>
</dbReference>
<organism evidence="9 10">
    <name type="scientific">Pseudonocardia alaniniphila</name>
    <dbReference type="NCBI Taxonomy" id="75291"/>
    <lineage>
        <taxon>Bacteria</taxon>
        <taxon>Bacillati</taxon>
        <taxon>Actinomycetota</taxon>
        <taxon>Actinomycetes</taxon>
        <taxon>Pseudonocardiales</taxon>
        <taxon>Pseudonocardiaceae</taxon>
        <taxon>Pseudonocardia</taxon>
    </lineage>
</organism>
<dbReference type="SMART" id="SM00825">
    <property type="entry name" value="PKS_KS"/>
    <property type="match status" value="1"/>
</dbReference>
<dbReference type="SUPFAM" id="SSF52151">
    <property type="entry name" value="FabD/lysophospholipase-like"/>
    <property type="match status" value="1"/>
</dbReference>
<feature type="active site" description="Proton acceptor; for dehydratase activity" evidence="4">
    <location>
        <position position="860"/>
    </location>
</feature>
<accession>A0ABS9T9A6</accession>
<dbReference type="CDD" id="cd00833">
    <property type="entry name" value="PKS"/>
    <property type="match status" value="1"/>
</dbReference>
<dbReference type="InterPro" id="IPR020807">
    <property type="entry name" value="PKS_DH"/>
</dbReference>
<dbReference type="Gene3D" id="3.30.70.3290">
    <property type="match status" value="1"/>
</dbReference>
<evidence type="ECO:0000259" key="8">
    <source>
        <dbReference type="PROSITE" id="PS52019"/>
    </source>
</evidence>
<evidence type="ECO:0000256" key="2">
    <source>
        <dbReference type="ARBA" id="ARBA00022553"/>
    </source>
</evidence>
<dbReference type="PROSITE" id="PS50075">
    <property type="entry name" value="CARRIER"/>
    <property type="match status" value="1"/>
</dbReference>
<dbReference type="Pfam" id="PF07993">
    <property type="entry name" value="NAD_binding_4"/>
    <property type="match status" value="1"/>
</dbReference>
<dbReference type="SUPFAM" id="SSF51735">
    <property type="entry name" value="NAD(P)-binding Rossmann-fold domains"/>
    <property type="match status" value="1"/>
</dbReference>
<dbReference type="InterPro" id="IPR010080">
    <property type="entry name" value="Thioester_reductase-like_dom"/>
</dbReference>
<keyword evidence="2" id="KW-0597">Phosphoprotein</keyword>
<evidence type="ECO:0000256" key="4">
    <source>
        <dbReference type="PROSITE-ProRule" id="PRU01363"/>
    </source>
</evidence>
<protein>
    <submittedName>
        <fullName evidence="9">Thioester reductase domain-containing protein</fullName>
    </submittedName>
</protein>
<dbReference type="InterPro" id="IPR018201">
    <property type="entry name" value="Ketoacyl_synth_AS"/>
</dbReference>
<reference evidence="9 10" key="1">
    <citation type="submission" date="2022-03" db="EMBL/GenBank/DDBJ databases">
        <title>Pseudonocardia alaer sp. nov., a novel actinomycete isolated from reed forest soil.</title>
        <authorList>
            <person name="Wang L."/>
        </authorList>
    </citation>
    <scope>NUCLEOTIDE SEQUENCE [LARGE SCALE GENOMIC DNA]</scope>
    <source>
        <strain evidence="9 10">Y-16303</strain>
    </source>
</reference>
<feature type="region of interest" description="C-terminal hotdog fold" evidence="4">
    <location>
        <begin position="963"/>
        <end position="1111"/>
    </location>
</feature>
<dbReference type="NCBIfam" id="TIGR01746">
    <property type="entry name" value="Thioester-redct"/>
    <property type="match status" value="1"/>
</dbReference>
<dbReference type="Gene3D" id="3.40.50.720">
    <property type="entry name" value="NAD(P)-binding Rossmann-like Domain"/>
    <property type="match status" value="1"/>
</dbReference>
<name>A0ABS9T9A6_9PSEU</name>
<dbReference type="InterPro" id="IPR020841">
    <property type="entry name" value="PKS_Beta-ketoAc_synthase_dom"/>
</dbReference>
<dbReference type="InterPro" id="IPR050091">
    <property type="entry name" value="PKS_NRPS_Biosynth_Enz"/>
</dbReference>
<dbReference type="PANTHER" id="PTHR43775:SF37">
    <property type="entry name" value="SI:DKEY-61P9.11"/>
    <property type="match status" value="1"/>
</dbReference>
<dbReference type="Gene3D" id="3.10.129.110">
    <property type="entry name" value="Polyketide synthase dehydratase"/>
    <property type="match status" value="1"/>
</dbReference>
<evidence type="ECO:0000259" key="6">
    <source>
        <dbReference type="PROSITE" id="PS50075"/>
    </source>
</evidence>
<feature type="active site" description="Proton donor; for dehydratase activity" evidence="4">
    <location>
        <position position="1025"/>
    </location>
</feature>
<keyword evidence="3" id="KW-0808">Transferase</keyword>
<dbReference type="InterPro" id="IPR016035">
    <property type="entry name" value="Acyl_Trfase/lysoPLipase"/>
</dbReference>
<feature type="region of interest" description="N-terminal hotdog fold" evidence="4">
    <location>
        <begin position="828"/>
        <end position="950"/>
    </location>
</feature>
<dbReference type="InterPro" id="IPR049900">
    <property type="entry name" value="PKS_mFAS_DH"/>
</dbReference>
<evidence type="ECO:0000313" key="9">
    <source>
        <dbReference type="EMBL" id="MCH6165102.1"/>
    </source>
</evidence>
<dbReference type="Pfam" id="PF14765">
    <property type="entry name" value="PS-DH"/>
    <property type="match status" value="1"/>
</dbReference>
<feature type="domain" description="Ketosynthase family 3 (KS3)" evidence="7">
    <location>
        <begin position="47"/>
        <end position="472"/>
    </location>
</feature>
<dbReference type="Gene3D" id="3.40.47.10">
    <property type="match status" value="1"/>
</dbReference>
<keyword evidence="1" id="KW-0596">Phosphopantetheine</keyword>
<dbReference type="InterPro" id="IPR016039">
    <property type="entry name" value="Thiolase-like"/>
</dbReference>
<dbReference type="SUPFAM" id="SSF47336">
    <property type="entry name" value="ACP-like"/>
    <property type="match status" value="1"/>
</dbReference>
<dbReference type="InterPro" id="IPR036736">
    <property type="entry name" value="ACP-like_sf"/>
</dbReference>
<dbReference type="PROSITE" id="PS52019">
    <property type="entry name" value="PKS_MFAS_DH"/>
    <property type="match status" value="1"/>
</dbReference>
<dbReference type="PANTHER" id="PTHR43775">
    <property type="entry name" value="FATTY ACID SYNTHASE"/>
    <property type="match status" value="1"/>
</dbReference>
<dbReference type="RefSeq" id="WP_241035137.1">
    <property type="nucleotide sequence ID" value="NZ_JAKXMK010000004.1"/>
</dbReference>
<proteinExistence type="predicted"/>
<feature type="domain" description="PKS/mFAS DH" evidence="8">
    <location>
        <begin position="828"/>
        <end position="1111"/>
    </location>
</feature>
<dbReference type="InterPro" id="IPR014030">
    <property type="entry name" value="Ketoacyl_synth_N"/>
</dbReference>
<dbReference type="InterPro" id="IPR049552">
    <property type="entry name" value="PKS_DH_N"/>
</dbReference>